<evidence type="ECO:0000313" key="1">
    <source>
        <dbReference type="EMBL" id="ACD95937.1"/>
    </source>
</evidence>
<dbReference type="eggNOG" id="COG2929">
    <property type="taxonomic scope" value="Bacteria"/>
</dbReference>
<protein>
    <recommendedName>
        <fullName evidence="3">BrnT family toxin</fullName>
    </recommendedName>
</protein>
<dbReference type="AlphaFoldDB" id="B3E4B6"/>
<dbReference type="Gene3D" id="3.10.450.530">
    <property type="entry name" value="Ribonuclease toxin, BrnT, of type II toxin-antitoxin system"/>
    <property type="match status" value="1"/>
</dbReference>
<dbReference type="InterPro" id="IPR007460">
    <property type="entry name" value="BrnT_toxin"/>
</dbReference>
<reference evidence="1 2" key="1">
    <citation type="submission" date="2008-05" db="EMBL/GenBank/DDBJ databases">
        <title>Complete sequence of chromosome of Geobacter lovleyi SZ.</title>
        <authorList>
            <consortium name="US DOE Joint Genome Institute"/>
            <person name="Lucas S."/>
            <person name="Copeland A."/>
            <person name="Lapidus A."/>
            <person name="Glavina del Rio T."/>
            <person name="Dalin E."/>
            <person name="Tice H."/>
            <person name="Bruce D."/>
            <person name="Goodwin L."/>
            <person name="Pitluck S."/>
            <person name="Chertkov O."/>
            <person name="Meincke L."/>
            <person name="Brettin T."/>
            <person name="Detter J.C."/>
            <person name="Han C."/>
            <person name="Tapia R."/>
            <person name="Kuske C.R."/>
            <person name="Schmutz J."/>
            <person name="Larimer F."/>
            <person name="Land M."/>
            <person name="Hauser L."/>
            <person name="Kyrpides N."/>
            <person name="Mikhailova N."/>
            <person name="Sung Y."/>
            <person name="Fletcher K.E."/>
            <person name="Ritalahti K.M."/>
            <person name="Loeffler F.E."/>
            <person name="Richardson P."/>
        </authorList>
    </citation>
    <scope>NUCLEOTIDE SEQUENCE [LARGE SCALE GENOMIC DNA]</scope>
    <source>
        <strain evidence="2">ATCC BAA-1151 / DSM 17278 / SZ</strain>
    </source>
</reference>
<dbReference type="STRING" id="398767.Glov_2221"/>
<gene>
    <name evidence="1" type="ordered locus">Glov_2221</name>
</gene>
<keyword evidence="2" id="KW-1185">Reference proteome</keyword>
<sequence length="97" mass="11238">MSSWLFEWDEIKNKSNKLKHGVSFETAAHVFNDPLLLSVQDRHIDGEERWQSIGMVNGNVLLLVAHLFQEDAKVVVIRIVSARKATAYERRRYEEGI</sequence>
<dbReference type="Pfam" id="PF04365">
    <property type="entry name" value="BrnT_toxin"/>
    <property type="match status" value="1"/>
</dbReference>
<dbReference type="EMBL" id="CP001089">
    <property type="protein sequence ID" value="ACD95937.1"/>
    <property type="molecule type" value="Genomic_DNA"/>
</dbReference>
<dbReference type="RefSeq" id="WP_012470273.1">
    <property type="nucleotide sequence ID" value="NC_010814.1"/>
</dbReference>
<organism evidence="1 2">
    <name type="scientific">Trichlorobacter lovleyi (strain ATCC BAA-1151 / DSM 17278 / SZ)</name>
    <name type="common">Geobacter lovleyi</name>
    <dbReference type="NCBI Taxonomy" id="398767"/>
    <lineage>
        <taxon>Bacteria</taxon>
        <taxon>Pseudomonadati</taxon>
        <taxon>Thermodesulfobacteriota</taxon>
        <taxon>Desulfuromonadia</taxon>
        <taxon>Geobacterales</taxon>
        <taxon>Geobacteraceae</taxon>
        <taxon>Trichlorobacter</taxon>
    </lineage>
</organism>
<dbReference type="Proteomes" id="UP000002420">
    <property type="component" value="Chromosome"/>
</dbReference>
<proteinExistence type="predicted"/>
<dbReference type="InterPro" id="IPR038573">
    <property type="entry name" value="BrnT_sf"/>
</dbReference>
<evidence type="ECO:0008006" key="3">
    <source>
        <dbReference type="Google" id="ProtNLM"/>
    </source>
</evidence>
<name>B3E4B6_TRIL1</name>
<dbReference type="KEGG" id="glo:Glov_2221"/>
<evidence type="ECO:0000313" key="2">
    <source>
        <dbReference type="Proteomes" id="UP000002420"/>
    </source>
</evidence>
<dbReference type="HOGENOM" id="CLU_149290_1_1_7"/>
<dbReference type="OrthoDB" id="9802417at2"/>
<accession>B3E4B6</accession>